<dbReference type="EMBL" id="AB005236">
    <property type="protein sequence ID" value="BAB09920.1"/>
    <property type="molecule type" value="Genomic_DNA"/>
</dbReference>
<reference evidence="1" key="1">
    <citation type="journal article" date="1997" name="DNA Res.">
        <title>Structural analysis of Arabidopsis thaliana chromosome 5. I. Sequence features of the 1.6 Mb regions covered by twenty physically assigned P1 clones.</title>
        <authorList>
            <person name="Sato S."/>
            <person name="Kotani H."/>
            <person name="Nakamura Y."/>
            <person name="Kaneko T."/>
            <person name="Asamizu E."/>
            <person name="Fukami M."/>
            <person name="Miyajima N."/>
            <person name="Tabata S."/>
        </authorList>
    </citation>
    <scope>NUCLEOTIDE SEQUENCE [LARGE SCALE GENOMIC DNA]</scope>
</reference>
<dbReference type="Gene3D" id="3.30.420.10">
    <property type="entry name" value="Ribonuclease H-like superfamily/Ribonuclease H"/>
    <property type="match status" value="1"/>
</dbReference>
<evidence type="ECO:0000313" key="1">
    <source>
        <dbReference type="EMBL" id="BAB09920.1"/>
    </source>
</evidence>
<dbReference type="AlphaFoldDB" id="Q9FFM3"/>
<name>Q9FFM3_ARATH</name>
<proteinExistence type="predicted"/>
<reference key="2">
    <citation type="journal article" date="2000" name="Nature">
        <title>Sequence and analysis of chromosome 5 of the plant Arabidopsis thaliana.</title>
        <authorList>
            <consortium name="Kazusa DNA Research Institute"/>
            <consortium name="Cold Spring Harbor and Washington University in St Louis Sequencing Consortium"/>
            <consortium name="European Union Arabidopsis Genome Sequencing Consortium"/>
            <person name="Tabata S."/>
            <person name="Kaneko T."/>
            <person name="Nakamura Y."/>
            <person name="Kotani H."/>
            <person name="Kato T."/>
            <person name="Asamizu E."/>
            <person name="Miyajima N."/>
            <person name="Sasamoto S."/>
            <person name="Kimura T."/>
            <person name="Hosouchi T."/>
            <person name="Kawashima K."/>
            <person name="Kohara M."/>
            <person name="Matsumoto M."/>
            <person name="Matsuno A."/>
            <person name="Muraki A."/>
            <person name="Nakayama S."/>
            <person name="Nakazaki N."/>
            <person name="Naruo K."/>
            <person name="Okumura S."/>
            <person name="Shinpo S."/>
            <person name="Takeuchi C."/>
            <person name="Wada T."/>
            <person name="Watanabe A."/>
            <person name="Yamada M."/>
            <person name="Yasuda M."/>
            <person name="Sato S."/>
            <person name="de la Bastide M."/>
            <person name="Huang E."/>
            <person name="Spiegel L."/>
            <person name="Gnoj L."/>
            <person name="O'Shaughnessy A."/>
            <person name="Preston R."/>
            <person name="Habermann K."/>
            <person name="Murray J."/>
            <person name="Johnson D."/>
            <person name="Rohlfing T."/>
            <person name="Nelson J."/>
            <person name="Stoneking T."/>
            <person name="Pepin K."/>
            <person name="Spieth J."/>
            <person name="Sekhon M."/>
            <person name="Armstrong J."/>
            <person name="Becker M."/>
            <person name="Belter E."/>
            <person name="Cordum H."/>
            <person name="Cordes M."/>
            <person name="Courtney L."/>
            <person name="Courtney W."/>
            <person name="Dante M."/>
            <person name="Du H."/>
            <person name="Edwards J."/>
            <person name="Fryman J."/>
            <person name="Haakensen B."/>
            <person name="Lamar E."/>
            <person name="Latreille P."/>
            <person name="Leonard S."/>
            <person name="Meyer R."/>
            <person name="Mulvaney E."/>
            <person name="Ozersky P."/>
            <person name="Riley A."/>
            <person name="Strowmatt C."/>
            <person name="Wagner-McPherson C."/>
            <person name="Wollam A."/>
            <person name="Yoakum M."/>
            <person name="Bell M."/>
            <person name="Dedhia N."/>
            <person name="Parnell L."/>
            <person name="Shah R."/>
            <person name="Rodriguez M."/>
            <person name="See L.H."/>
            <person name="Vil D."/>
            <person name="Baker J."/>
            <person name="Kirchoff K."/>
            <person name="Toth K."/>
            <person name="King L."/>
            <person name="Bahret A."/>
            <person name="Miller B."/>
            <person name="Marra M."/>
            <person name="Martienssen R."/>
            <person name="McCombie W.R."/>
            <person name="Wilson R.K."/>
            <person name="Murphy G."/>
            <person name="Bancroft I."/>
            <person name="Volckaert G."/>
            <person name="Wambutt R."/>
            <person name="Dusterhoft A."/>
            <person name="Stiekema W."/>
            <person name="Pohl T."/>
            <person name="Entian K.D."/>
            <person name="Terryn N."/>
            <person name="Hartley N."/>
            <person name="Bent E."/>
            <person name="Johnson S."/>
            <person name="Langham S.A."/>
            <person name="McCullagh B."/>
            <person name="Robben J."/>
            <person name="Grymonprez B."/>
            <person name="Zimmermann W."/>
            <person name="Ramsperger U."/>
            <person name="Wedler H."/>
            <person name="Balke K."/>
            <person name="Wedler E."/>
            <person name="Peters S."/>
            <person name="van Staveren M."/>
            <person name="Dirkse W."/>
            <person name="Mooijman P."/>
            <person name="Lankhorst R.K."/>
            <person name="Weitzenegger T."/>
            <person name="Bothe G."/>
            <person name="Rose M."/>
            <person name="Hauf J."/>
            <person name="Berneiser S."/>
            <person name="Hempel S."/>
            <person name="Feldpausch M."/>
            <person name="Lamberth S."/>
            <person name="Villarroel R."/>
            <person name="Gielen J."/>
            <person name="Ardiles W."/>
            <person name="Bents O."/>
            <person name="Lemcke K."/>
            <person name="Kolesov G."/>
            <person name="Mayer K."/>
            <person name="Rudd S."/>
            <person name="Schoof H."/>
            <person name="Schueller C."/>
            <person name="Zaccaria P."/>
            <person name="Mewes H.W."/>
            <person name="Bevan M."/>
            <person name="Fransz P."/>
        </authorList>
    </citation>
    <scope>NUCLEOTIDE SEQUENCE [LARGE SCALE GENOMIC DNA]</scope>
    <source>
        <strain>cv. Columbia</strain>
    </source>
</reference>
<sequence>MLELKPMVSIKREDIKRCLIEKVISKIREKWSREDFGKTIFVQQDNARTHVDTRDAQFQAIASQFGFDIRLMCQPLNSPDLNILDLGFFNAIQSLQHNVCPTTVEELVSAAETSFDEYPANR</sequence>
<accession>Q9FFM3</accession>
<organism evidence="1">
    <name type="scientific">Arabidopsis thaliana</name>
    <name type="common">Mouse-ear cress</name>
    <dbReference type="NCBI Taxonomy" id="3702"/>
    <lineage>
        <taxon>Eukaryota</taxon>
        <taxon>Viridiplantae</taxon>
        <taxon>Streptophyta</taxon>
        <taxon>Embryophyta</taxon>
        <taxon>Tracheophyta</taxon>
        <taxon>Spermatophyta</taxon>
        <taxon>Magnoliopsida</taxon>
        <taxon>eudicotyledons</taxon>
        <taxon>Gunneridae</taxon>
        <taxon>Pentapetalae</taxon>
        <taxon>rosids</taxon>
        <taxon>malvids</taxon>
        <taxon>Brassicales</taxon>
        <taxon>Brassicaceae</taxon>
        <taxon>Camelineae</taxon>
        <taxon>Arabidopsis</taxon>
    </lineage>
</organism>
<dbReference type="PANTHER" id="PTHR47169:SF2">
    <property type="entry name" value="OS01G0541250 PROTEIN"/>
    <property type="match status" value="1"/>
</dbReference>
<protein>
    <submittedName>
        <fullName evidence="1">Similarity to transposase</fullName>
    </submittedName>
</protein>
<dbReference type="InterPro" id="IPR036397">
    <property type="entry name" value="RNaseH_sf"/>
</dbReference>
<dbReference type="GO" id="GO:0003676">
    <property type="term" value="F:nucleic acid binding"/>
    <property type="evidence" value="ECO:0007669"/>
    <property type="project" value="InterPro"/>
</dbReference>
<dbReference type="PANTHER" id="PTHR47169">
    <property type="entry name" value="OS01G0541250 PROTEIN"/>
    <property type="match status" value="1"/>
</dbReference>